<name>A0A346PMF5_9EURY</name>
<organism evidence="1 2">
    <name type="scientific">Natrarchaeobaculum sulfurireducens</name>
    <dbReference type="NCBI Taxonomy" id="2044521"/>
    <lineage>
        <taxon>Archaea</taxon>
        <taxon>Methanobacteriati</taxon>
        <taxon>Methanobacteriota</taxon>
        <taxon>Stenosarchaea group</taxon>
        <taxon>Halobacteria</taxon>
        <taxon>Halobacteriales</taxon>
        <taxon>Natrialbaceae</taxon>
        <taxon>Natrarchaeobaculum</taxon>
    </lineage>
</organism>
<dbReference type="KEGG" id="nag:AArcMg_0678"/>
<evidence type="ECO:0000313" key="1">
    <source>
        <dbReference type="EMBL" id="AXR80700.1"/>
    </source>
</evidence>
<dbReference type="AlphaFoldDB" id="A0A346PMF5"/>
<evidence type="ECO:0000313" key="2">
    <source>
        <dbReference type="Proteomes" id="UP000258613"/>
    </source>
</evidence>
<sequence>MINYFYALRPLKDEGAVKNFWDSVVLWEERKLAQSPQGPQVVTEEVTGFDTLAEEAVKTRVITEERDGYLGTREIEREIPERLPPDILLRVSAQLDRAAGKLGFVPETESEVIETILDDSADPKNTGEEA</sequence>
<proteinExistence type="predicted"/>
<accession>A0A346PMF5</accession>
<dbReference type="Proteomes" id="UP000258613">
    <property type="component" value="Chromosome"/>
</dbReference>
<keyword evidence="2" id="KW-1185">Reference proteome</keyword>
<gene>
    <name evidence="1" type="ORF">AArcMg_0678</name>
</gene>
<protein>
    <submittedName>
        <fullName evidence="1">Uncharacterized protein</fullName>
    </submittedName>
</protein>
<dbReference type="EMBL" id="CP027033">
    <property type="protein sequence ID" value="AXR80700.1"/>
    <property type="molecule type" value="Genomic_DNA"/>
</dbReference>
<reference evidence="2" key="1">
    <citation type="submission" date="2018-02" db="EMBL/GenBank/DDBJ databases">
        <title>Phenotypic and genomic properties of facultatively anaerobic sulfur-reducing natronoarchaea from hypersaline soda lakes.</title>
        <authorList>
            <person name="Sorokin D.Y."/>
            <person name="Kublanov I.V."/>
            <person name="Roman P."/>
            <person name="Sinninghe Damste J.S."/>
            <person name="Golyshin P.N."/>
            <person name="Rojo D."/>
            <person name="Ciordia S."/>
            <person name="Mena M.D.C."/>
            <person name="Ferrer M."/>
            <person name="Messina E."/>
            <person name="Smedile F."/>
            <person name="La Spada G."/>
            <person name="La Cono V."/>
            <person name="Yakimov M.M."/>
        </authorList>
    </citation>
    <scope>NUCLEOTIDE SEQUENCE [LARGE SCALE GENOMIC DNA]</scope>
    <source>
        <strain evidence="2">AArc-Mg</strain>
    </source>
</reference>